<dbReference type="SUPFAM" id="SSF46689">
    <property type="entry name" value="Homeodomain-like"/>
    <property type="match status" value="1"/>
</dbReference>
<keyword evidence="1" id="KW-0238">DNA-binding</keyword>
<accession>A0A2S1RB06</accession>
<name>A0A2S1RB06_9ACTN</name>
<dbReference type="GO" id="GO:0003677">
    <property type="term" value="F:DNA binding"/>
    <property type="evidence" value="ECO:0007669"/>
    <property type="project" value="UniProtKB-KW"/>
</dbReference>
<dbReference type="AlphaFoldDB" id="A0A2S1RB06"/>
<sequence>MDSAEELFARHGIDAVSNRRITEHAGTANHSAVAYHFGTRDQLILAMVDRHLSATGERRAQRLAALGDDVGLRDLVAAGILPVVEVLAALPVPSWRARFLRQARSVPSVVAVLATRAGHPDGLEFLARHTPLSTDEGSRKVMQARVGIVSHLVFGVCAEYEARVEDDDEEGTWLDVGYFLVDSVVGLLTAPVTHRSSYLPRSSVPGLV</sequence>
<feature type="domain" description="HTH tetR-type" evidence="2">
    <location>
        <begin position="2"/>
        <end position="47"/>
    </location>
</feature>
<gene>
    <name evidence="3" type="ORF">A6035_16195</name>
</gene>
<reference evidence="3 4" key="1">
    <citation type="submission" date="2016-04" db="EMBL/GenBank/DDBJ databases">
        <title>Complete genome sequence of Dietzia lutea YIM 80766T, a strain isolated from desert soil in Egypt.</title>
        <authorList>
            <person name="Zhao J."/>
            <person name="Hu B."/>
            <person name="Geng S."/>
            <person name="Nie Y."/>
            <person name="Tang Y."/>
        </authorList>
    </citation>
    <scope>NUCLEOTIDE SEQUENCE [LARGE SCALE GENOMIC DNA]</scope>
    <source>
        <strain evidence="3 4">YIM 80766</strain>
    </source>
</reference>
<dbReference type="Gene3D" id="1.10.357.10">
    <property type="entry name" value="Tetracycline Repressor, domain 2"/>
    <property type="match status" value="1"/>
</dbReference>
<dbReference type="InterPro" id="IPR001647">
    <property type="entry name" value="HTH_TetR"/>
</dbReference>
<dbReference type="Pfam" id="PF00440">
    <property type="entry name" value="TetR_N"/>
    <property type="match status" value="1"/>
</dbReference>
<evidence type="ECO:0000256" key="1">
    <source>
        <dbReference type="ARBA" id="ARBA00023125"/>
    </source>
</evidence>
<dbReference type="EMBL" id="CP015449">
    <property type="protein sequence ID" value="AWH93468.1"/>
    <property type="molecule type" value="Genomic_DNA"/>
</dbReference>
<evidence type="ECO:0000259" key="2">
    <source>
        <dbReference type="Pfam" id="PF00440"/>
    </source>
</evidence>
<dbReference type="Proteomes" id="UP000244928">
    <property type="component" value="Chromosome"/>
</dbReference>
<dbReference type="KEGG" id="dlu:A6035_16195"/>
<evidence type="ECO:0000313" key="3">
    <source>
        <dbReference type="EMBL" id="AWH93468.1"/>
    </source>
</evidence>
<evidence type="ECO:0000313" key="4">
    <source>
        <dbReference type="Proteomes" id="UP000244928"/>
    </source>
</evidence>
<keyword evidence="4" id="KW-1185">Reference proteome</keyword>
<organism evidence="3 4">
    <name type="scientific">Dietzia lutea</name>
    <dbReference type="NCBI Taxonomy" id="546160"/>
    <lineage>
        <taxon>Bacteria</taxon>
        <taxon>Bacillati</taxon>
        <taxon>Actinomycetota</taxon>
        <taxon>Actinomycetes</taxon>
        <taxon>Mycobacteriales</taxon>
        <taxon>Dietziaceae</taxon>
        <taxon>Dietzia</taxon>
    </lineage>
</organism>
<dbReference type="InterPro" id="IPR009057">
    <property type="entry name" value="Homeodomain-like_sf"/>
</dbReference>
<proteinExistence type="predicted"/>
<protein>
    <recommendedName>
        <fullName evidence="2">HTH tetR-type domain-containing protein</fullName>
    </recommendedName>
</protein>